<dbReference type="PROSITE" id="PS51162">
    <property type="entry name" value="THYROGLOBULIN_1_2"/>
    <property type="match status" value="1"/>
</dbReference>
<dbReference type="Gene3D" id="4.10.800.10">
    <property type="entry name" value="Thyroglobulin type-1"/>
    <property type="match status" value="1"/>
</dbReference>
<dbReference type="FunFam" id="4.10.800.10:FF:000001">
    <property type="entry name" value="Testican-3 isoform 2"/>
    <property type="match status" value="1"/>
</dbReference>
<keyword evidence="4 6" id="KW-1015">Disulfide bond</keyword>
<dbReference type="SUPFAM" id="SSF57610">
    <property type="entry name" value="Thyroglobulin type-1 domain"/>
    <property type="match status" value="1"/>
</dbReference>
<comment type="subcellular location">
    <subcellularLocation>
        <location evidence="1">Secreted</location>
    </subcellularLocation>
</comment>
<dbReference type="STRING" id="56216.A0A1A6GG92"/>
<keyword evidence="5" id="KW-0325">Glycoprotein</keyword>
<evidence type="ECO:0000313" key="9">
    <source>
        <dbReference type="EMBL" id="OBS65246.1"/>
    </source>
</evidence>
<keyword evidence="2" id="KW-0964">Secreted</keyword>
<dbReference type="GO" id="GO:0005604">
    <property type="term" value="C:basement membrane"/>
    <property type="evidence" value="ECO:0007669"/>
    <property type="project" value="TreeGrafter"/>
</dbReference>
<dbReference type="PANTHER" id="PTHR12352">
    <property type="entry name" value="SECRETED MODULAR CALCIUM-BINDING PROTEIN"/>
    <property type="match status" value="1"/>
</dbReference>
<evidence type="ECO:0000256" key="5">
    <source>
        <dbReference type="ARBA" id="ARBA00023180"/>
    </source>
</evidence>
<dbReference type="Pfam" id="PF00086">
    <property type="entry name" value="Thyroglobulin_1"/>
    <property type="match status" value="1"/>
</dbReference>
<dbReference type="PROSITE" id="PS00484">
    <property type="entry name" value="THYROGLOBULIN_1_1"/>
    <property type="match status" value="1"/>
</dbReference>
<accession>A0A1A6GG92</accession>
<feature type="domain" description="Thyroglobulin type-1" evidence="8">
    <location>
        <begin position="10"/>
        <end position="78"/>
    </location>
</feature>
<evidence type="ECO:0000259" key="8">
    <source>
        <dbReference type="PROSITE" id="PS51162"/>
    </source>
</evidence>
<dbReference type="GO" id="GO:0007160">
    <property type="term" value="P:cell-matrix adhesion"/>
    <property type="evidence" value="ECO:0007669"/>
    <property type="project" value="TreeGrafter"/>
</dbReference>
<dbReference type="AlphaFoldDB" id="A0A1A6GG92"/>
<keyword evidence="3" id="KW-0677">Repeat</keyword>
<dbReference type="OrthoDB" id="6375837at2759"/>
<dbReference type="CDD" id="cd00191">
    <property type="entry name" value="TY"/>
    <property type="match status" value="1"/>
</dbReference>
<dbReference type="InterPro" id="IPR036857">
    <property type="entry name" value="Thyroglobulin_1_sf"/>
</dbReference>
<evidence type="ECO:0000256" key="1">
    <source>
        <dbReference type="ARBA" id="ARBA00004613"/>
    </source>
</evidence>
<organism evidence="9 10">
    <name type="scientific">Neotoma lepida</name>
    <name type="common">Desert woodrat</name>
    <dbReference type="NCBI Taxonomy" id="56216"/>
    <lineage>
        <taxon>Eukaryota</taxon>
        <taxon>Metazoa</taxon>
        <taxon>Chordata</taxon>
        <taxon>Craniata</taxon>
        <taxon>Vertebrata</taxon>
        <taxon>Euteleostomi</taxon>
        <taxon>Mammalia</taxon>
        <taxon>Eutheria</taxon>
        <taxon>Euarchontoglires</taxon>
        <taxon>Glires</taxon>
        <taxon>Rodentia</taxon>
        <taxon>Myomorpha</taxon>
        <taxon>Muroidea</taxon>
        <taxon>Cricetidae</taxon>
        <taxon>Neotominae</taxon>
        <taxon>Neotoma</taxon>
    </lineage>
</organism>
<comment type="caution">
    <text evidence="6">Lacks conserved residue(s) required for the propagation of feature annotation.</text>
</comment>
<evidence type="ECO:0000256" key="6">
    <source>
        <dbReference type="PROSITE-ProRule" id="PRU00500"/>
    </source>
</evidence>
<protein>
    <recommendedName>
        <fullName evidence="8">Thyroglobulin type-1 domain-containing protein</fullName>
    </recommendedName>
</protein>
<dbReference type="InterPro" id="IPR000716">
    <property type="entry name" value="Thyroglobulin_1"/>
</dbReference>
<keyword evidence="10" id="KW-1185">Reference proteome</keyword>
<comment type="caution">
    <text evidence="9">The sequence shown here is derived from an EMBL/GenBank/DDBJ whole genome shotgun (WGS) entry which is preliminary data.</text>
</comment>
<name>A0A1A6GG92_NEOLE</name>
<evidence type="ECO:0000256" key="2">
    <source>
        <dbReference type="ARBA" id="ARBA00022525"/>
    </source>
</evidence>
<feature type="region of interest" description="Disordered" evidence="7">
    <location>
        <begin position="64"/>
        <end position="111"/>
    </location>
</feature>
<evidence type="ECO:0000256" key="4">
    <source>
        <dbReference type="ARBA" id="ARBA00023157"/>
    </source>
</evidence>
<dbReference type="PANTHER" id="PTHR12352:SF3">
    <property type="entry name" value="NIDOGEN-2"/>
    <property type="match status" value="1"/>
</dbReference>
<feature type="non-terminal residue" evidence="9">
    <location>
        <position position="1"/>
    </location>
</feature>
<evidence type="ECO:0000256" key="7">
    <source>
        <dbReference type="SAM" id="MobiDB-lite"/>
    </source>
</evidence>
<sequence>TVPEDPVPGLKLCEHQQRHAQAQHAYPGSRIHIPQCDDQGNFVPLQCHGNTGFCWCVDQNGHEVPGTQTPPGSTPPHCGPPSGESPCPEERPNASSGLESKNRMALAVGEL</sequence>
<dbReference type="EMBL" id="LZPO01097008">
    <property type="protein sequence ID" value="OBS65246.1"/>
    <property type="molecule type" value="Genomic_DNA"/>
</dbReference>
<feature type="disulfide bond" evidence="6">
    <location>
        <begin position="47"/>
        <end position="54"/>
    </location>
</feature>
<dbReference type="InterPro" id="IPR051950">
    <property type="entry name" value="Dev_reg/Prot_inhib"/>
</dbReference>
<evidence type="ECO:0000256" key="3">
    <source>
        <dbReference type="ARBA" id="ARBA00022737"/>
    </source>
</evidence>
<gene>
    <name evidence="9" type="ORF">A6R68_06214</name>
</gene>
<dbReference type="SMART" id="SM00211">
    <property type="entry name" value="TY"/>
    <property type="match status" value="1"/>
</dbReference>
<reference evidence="9 10" key="1">
    <citation type="submission" date="2016-06" db="EMBL/GenBank/DDBJ databases">
        <title>The Draft Genome Sequence and Annotation of the Desert Woodrat Neotoma lepida.</title>
        <authorList>
            <person name="Campbell M."/>
            <person name="Oakeson K.F."/>
            <person name="Yandell M."/>
            <person name="Halpert J.R."/>
            <person name="Dearing D."/>
        </authorList>
    </citation>
    <scope>NUCLEOTIDE SEQUENCE [LARGE SCALE GENOMIC DNA]</scope>
    <source>
        <strain evidence="9">417</strain>
        <tissue evidence="9">Liver</tissue>
    </source>
</reference>
<proteinExistence type="predicted"/>
<dbReference type="GO" id="GO:0005615">
    <property type="term" value="C:extracellular space"/>
    <property type="evidence" value="ECO:0007669"/>
    <property type="project" value="TreeGrafter"/>
</dbReference>
<dbReference type="Proteomes" id="UP000092124">
    <property type="component" value="Unassembled WGS sequence"/>
</dbReference>
<evidence type="ECO:0000313" key="10">
    <source>
        <dbReference type="Proteomes" id="UP000092124"/>
    </source>
</evidence>